<keyword evidence="2" id="KW-1185">Reference proteome</keyword>
<accession>A0A1Y2B725</accession>
<proteinExistence type="predicted"/>
<dbReference type="EMBL" id="MCOG01000173">
    <property type="protein sequence ID" value="ORY30643.1"/>
    <property type="molecule type" value="Genomic_DNA"/>
</dbReference>
<protein>
    <submittedName>
        <fullName evidence="1">Uncharacterized protein</fullName>
    </submittedName>
</protein>
<comment type="caution">
    <text evidence="1">The sequence shown here is derived from an EMBL/GenBank/DDBJ whole genome shotgun (WGS) entry which is preliminary data.</text>
</comment>
<evidence type="ECO:0000313" key="2">
    <source>
        <dbReference type="Proteomes" id="UP000193920"/>
    </source>
</evidence>
<reference evidence="1 2" key="1">
    <citation type="submission" date="2016-08" db="EMBL/GenBank/DDBJ databases">
        <title>A Parts List for Fungal Cellulosomes Revealed by Comparative Genomics.</title>
        <authorList>
            <consortium name="DOE Joint Genome Institute"/>
            <person name="Haitjema C.H."/>
            <person name="Gilmore S.P."/>
            <person name="Henske J.K."/>
            <person name="Solomon K.V."/>
            <person name="De Groot R."/>
            <person name="Kuo A."/>
            <person name="Mondo S.J."/>
            <person name="Salamov A.A."/>
            <person name="Labutti K."/>
            <person name="Zhao Z."/>
            <person name="Chiniquy J."/>
            <person name="Barry K."/>
            <person name="Brewer H.M."/>
            <person name="Purvine S.O."/>
            <person name="Wright A.T."/>
            <person name="Boxma B."/>
            <person name="Van Alen T."/>
            <person name="Hackstein J.H."/>
            <person name="Baker S.E."/>
            <person name="Grigoriev I.V."/>
            <person name="O'Malley M.A."/>
        </authorList>
    </citation>
    <scope>NUCLEOTIDE SEQUENCE [LARGE SCALE GENOMIC DNA]</scope>
    <source>
        <strain evidence="1 2">G1</strain>
    </source>
</reference>
<sequence>MYQNIIVIAITLLADIYYYFTYTNKLVSDFYKIYTKNNEKVFVKKGTIKNEKNKEVETELYIDSCNEKETLLNIKENNVPSTSNDSNKKYNSAEIMTLLWYANGELVRNGNCYNKDFTVLLILVIIVDLNRNGIVDFAKYNNNDKPLLICTDKRKTEIPYYDACIEIFKEQNSMPLHIFINKAILNGFQLRNMVIEDLEKKQLAERIVKEHCNGKLKLNYWILHMPMECQRWFRDYVFKDFNKDISIRTLIDLMILSSEILYQKDRLFSNIFGKNEFYYIKKKFTEGIEIPAIYVINDGNTTKDTKEYDKTDNETVDAETEVTFGNEI</sequence>
<organism evidence="1 2">
    <name type="scientific">Neocallimastix californiae</name>
    <dbReference type="NCBI Taxonomy" id="1754190"/>
    <lineage>
        <taxon>Eukaryota</taxon>
        <taxon>Fungi</taxon>
        <taxon>Fungi incertae sedis</taxon>
        <taxon>Chytridiomycota</taxon>
        <taxon>Chytridiomycota incertae sedis</taxon>
        <taxon>Neocallimastigomycetes</taxon>
        <taxon>Neocallimastigales</taxon>
        <taxon>Neocallimastigaceae</taxon>
        <taxon>Neocallimastix</taxon>
    </lineage>
</organism>
<gene>
    <name evidence="1" type="ORF">LY90DRAFT_673793</name>
</gene>
<name>A0A1Y2B725_9FUNG</name>
<dbReference type="Proteomes" id="UP000193920">
    <property type="component" value="Unassembled WGS sequence"/>
</dbReference>
<evidence type="ECO:0000313" key="1">
    <source>
        <dbReference type="EMBL" id="ORY30643.1"/>
    </source>
</evidence>
<dbReference type="AlphaFoldDB" id="A0A1Y2B725"/>